<accession>A0A023B2H6</accession>
<gene>
    <name evidence="1" type="ORF">GNI_120490</name>
</gene>
<keyword evidence="2" id="KW-1185">Reference proteome</keyword>
<dbReference type="Proteomes" id="UP000019763">
    <property type="component" value="Unassembled WGS sequence"/>
</dbReference>
<reference evidence="1" key="1">
    <citation type="submission" date="2013-12" db="EMBL/GenBank/DDBJ databases">
        <authorList>
            <person name="Omoto C.K."/>
            <person name="Sibley D."/>
            <person name="Venepally P."/>
            <person name="Hadjithomas M."/>
            <person name="Karamycheva S."/>
            <person name="Brunk B."/>
            <person name="Roos D."/>
            <person name="Caler E."/>
            <person name="Lorenzi H."/>
        </authorList>
    </citation>
    <scope>NUCLEOTIDE SEQUENCE</scope>
</reference>
<comment type="caution">
    <text evidence="1">The sequence shown here is derived from an EMBL/GenBank/DDBJ whole genome shotgun (WGS) entry which is preliminary data.</text>
</comment>
<evidence type="ECO:0000313" key="2">
    <source>
        <dbReference type="Proteomes" id="UP000019763"/>
    </source>
</evidence>
<evidence type="ECO:0000313" key="1">
    <source>
        <dbReference type="EMBL" id="EZG54502.1"/>
    </source>
</evidence>
<dbReference type="EMBL" id="AFNH02000897">
    <property type="protein sequence ID" value="EZG54502.1"/>
    <property type="molecule type" value="Genomic_DNA"/>
</dbReference>
<dbReference type="AlphaFoldDB" id="A0A023B2H6"/>
<dbReference type="RefSeq" id="XP_011131839.1">
    <property type="nucleotide sequence ID" value="XM_011133537.1"/>
</dbReference>
<sequence>MKMPSKLCTEIHQEDEMKASMINATVNGWEELDWSGCDHTGGTLLCTDGNGENPQCHYFGYPWKLSLPSVWQAIIDYTDPSRCSCQCNGSFDASLHGLRHGQVLAEWAGIDIDRESRHLLTLLPAKISGLYADEGCSHSTSPCQIRRPTCDCFEAGFRGEAVSPSGKHIIWGKVAGYLTSGEEMVREYKHSLERQNYTLESCEFECWKYGNLNDLKQRVRDAWNARAGPESG</sequence>
<protein>
    <submittedName>
        <fullName evidence="1">Uncharacterized protein</fullName>
    </submittedName>
</protein>
<dbReference type="GeneID" id="22914260"/>
<dbReference type="VEuPathDB" id="CryptoDB:GNI_120490"/>
<proteinExistence type="predicted"/>
<organism evidence="1 2">
    <name type="scientific">Gregarina niphandrodes</name>
    <name type="common">Septate eugregarine</name>
    <dbReference type="NCBI Taxonomy" id="110365"/>
    <lineage>
        <taxon>Eukaryota</taxon>
        <taxon>Sar</taxon>
        <taxon>Alveolata</taxon>
        <taxon>Apicomplexa</taxon>
        <taxon>Conoidasida</taxon>
        <taxon>Gregarinasina</taxon>
        <taxon>Eugregarinorida</taxon>
        <taxon>Gregarinidae</taxon>
        <taxon>Gregarina</taxon>
    </lineage>
</organism>
<name>A0A023B2H6_GRENI</name>